<dbReference type="PANTHER" id="PTHR46319:SF1">
    <property type="entry name" value="ZINC FINGER FYVE DOMAIN-CONTAINING PROTEIN 16"/>
    <property type="match status" value="1"/>
</dbReference>
<dbReference type="InterPro" id="IPR013083">
    <property type="entry name" value="Znf_RING/FYVE/PHD"/>
</dbReference>
<evidence type="ECO:0000256" key="2">
    <source>
        <dbReference type="ARBA" id="ARBA00022553"/>
    </source>
</evidence>
<feature type="region of interest" description="Disordered" evidence="10">
    <location>
        <begin position="786"/>
        <end position="813"/>
    </location>
</feature>
<dbReference type="InterPro" id="IPR011011">
    <property type="entry name" value="Znf_FYVE_PHD"/>
</dbReference>
<comment type="subcellular location">
    <subcellularLocation>
        <location evidence="8">Cytoplasm</location>
    </subcellularLocation>
    <subcellularLocation>
        <location evidence="8">Early endosome membrane</location>
    </subcellularLocation>
</comment>
<evidence type="ECO:0000259" key="11">
    <source>
        <dbReference type="PROSITE" id="PS50178"/>
    </source>
</evidence>
<feature type="region of interest" description="Disordered" evidence="10">
    <location>
        <begin position="841"/>
        <end position="875"/>
    </location>
</feature>
<dbReference type="RefSeq" id="XP_044301933.1">
    <property type="nucleotide sequence ID" value="XM_044445998.1"/>
</dbReference>
<evidence type="ECO:0000313" key="13">
    <source>
        <dbReference type="Proteomes" id="UP000694545"/>
    </source>
</evidence>
<dbReference type="OMA" id="GIDKYVC"/>
<dbReference type="RefSeq" id="XP_044301934.1">
    <property type="nucleotide sequence ID" value="XM_044445999.1"/>
</dbReference>
<dbReference type="SUPFAM" id="SSF57903">
    <property type="entry name" value="FYVE/PHD zinc finger"/>
    <property type="match status" value="1"/>
</dbReference>
<evidence type="ECO:0000256" key="3">
    <source>
        <dbReference type="ARBA" id="ARBA00022723"/>
    </source>
</evidence>
<keyword evidence="13" id="KW-1185">Reference proteome</keyword>
<accession>A0A8D2ISJ5</accession>
<dbReference type="GeneID" id="123031261"/>
<dbReference type="KEGG" id="vko:123031261"/>
<dbReference type="FunFam" id="3.30.1360.220:FF:000001">
    <property type="entry name" value="Zinc finger, FYVE domain-containing 9a"/>
    <property type="match status" value="1"/>
</dbReference>
<name>A0A8D2ISJ5_VARKO</name>
<evidence type="ECO:0000256" key="9">
    <source>
        <dbReference type="PROSITE-ProRule" id="PRU00091"/>
    </source>
</evidence>
<reference evidence="12" key="1">
    <citation type="submission" date="2025-08" db="UniProtKB">
        <authorList>
            <consortium name="Ensembl"/>
        </authorList>
    </citation>
    <scope>IDENTIFICATION</scope>
</reference>
<keyword evidence="3 8" id="KW-0479">Metal-binding</keyword>
<dbReference type="InterPro" id="IPR022557">
    <property type="entry name" value="SARA-like_C"/>
</dbReference>
<feature type="region of interest" description="Disordered" evidence="10">
    <location>
        <begin position="406"/>
        <end position="448"/>
    </location>
</feature>
<organism evidence="12 13">
    <name type="scientific">Varanus komodoensis</name>
    <name type="common">Komodo dragon</name>
    <dbReference type="NCBI Taxonomy" id="61221"/>
    <lineage>
        <taxon>Eukaryota</taxon>
        <taxon>Metazoa</taxon>
        <taxon>Chordata</taxon>
        <taxon>Craniata</taxon>
        <taxon>Vertebrata</taxon>
        <taxon>Euteleostomi</taxon>
        <taxon>Lepidosauria</taxon>
        <taxon>Squamata</taxon>
        <taxon>Bifurcata</taxon>
        <taxon>Unidentata</taxon>
        <taxon>Episquamata</taxon>
        <taxon>Toxicofera</taxon>
        <taxon>Anguimorpha</taxon>
        <taxon>Paleoanguimorpha</taxon>
        <taxon>Varanoidea</taxon>
        <taxon>Varanidae</taxon>
        <taxon>Varanus</taxon>
    </lineage>
</organism>
<dbReference type="RefSeq" id="XP_044301930.1">
    <property type="nucleotide sequence ID" value="XM_044445995.1"/>
</dbReference>
<dbReference type="GO" id="GO:0006622">
    <property type="term" value="P:protein targeting to lysosome"/>
    <property type="evidence" value="ECO:0007669"/>
    <property type="project" value="TreeGrafter"/>
</dbReference>
<dbReference type="GO" id="GO:0031901">
    <property type="term" value="C:early endosome membrane"/>
    <property type="evidence" value="ECO:0007669"/>
    <property type="project" value="UniProtKB-SubCell"/>
</dbReference>
<keyword evidence="4 8" id="KW-0967">Endosome</keyword>
<keyword evidence="1 8" id="KW-0963">Cytoplasm</keyword>
<proteinExistence type="predicted"/>
<keyword evidence="6" id="KW-0862">Zinc</keyword>
<dbReference type="SMART" id="SM00064">
    <property type="entry name" value="FYVE"/>
    <property type="match status" value="1"/>
</dbReference>
<dbReference type="Pfam" id="PF01363">
    <property type="entry name" value="FYVE"/>
    <property type="match status" value="1"/>
</dbReference>
<reference evidence="12" key="2">
    <citation type="submission" date="2025-09" db="UniProtKB">
        <authorList>
            <consortium name="Ensembl"/>
        </authorList>
    </citation>
    <scope>IDENTIFICATION</scope>
</reference>
<evidence type="ECO:0000256" key="7">
    <source>
        <dbReference type="ARBA" id="ARBA00023136"/>
    </source>
</evidence>
<dbReference type="Gene3D" id="3.30.500.40">
    <property type="match status" value="1"/>
</dbReference>
<dbReference type="Gene3D" id="3.30.40.10">
    <property type="entry name" value="Zinc/RING finger domain, C3HC4 (zinc finger)"/>
    <property type="match status" value="1"/>
</dbReference>
<dbReference type="CTD" id="9765"/>
<dbReference type="CDD" id="cd15729">
    <property type="entry name" value="FYVE_endofin"/>
    <property type="match status" value="1"/>
</dbReference>
<dbReference type="Ensembl" id="ENSVKKT00000004173.1">
    <property type="protein sequence ID" value="ENSVKKP00000004062.1"/>
    <property type="gene ID" value="ENSVKKG00000003045.1"/>
</dbReference>
<evidence type="ECO:0000256" key="10">
    <source>
        <dbReference type="SAM" id="MobiDB-lite"/>
    </source>
</evidence>
<dbReference type="Gene3D" id="3.30.1360.220">
    <property type="entry name" value="Domain of unknown function (DUF3480), N-terminal subdomain"/>
    <property type="match status" value="1"/>
</dbReference>
<dbReference type="OrthoDB" id="5872154at2759"/>
<evidence type="ECO:0000256" key="5">
    <source>
        <dbReference type="ARBA" id="ARBA00022771"/>
    </source>
</evidence>
<feature type="domain" description="FYVE-type" evidence="11">
    <location>
        <begin position="717"/>
        <end position="775"/>
    </location>
</feature>
<dbReference type="RefSeq" id="XP_044301931.1">
    <property type="nucleotide sequence ID" value="XM_044445996.1"/>
</dbReference>
<evidence type="ECO:0000256" key="8">
    <source>
        <dbReference type="PIRNR" id="PIRNR037289"/>
    </source>
</evidence>
<dbReference type="SMART" id="SM01421">
    <property type="entry name" value="DUF3480"/>
    <property type="match status" value="1"/>
</dbReference>
<protein>
    <recommendedName>
        <fullName evidence="8">Zinc finger FYVE domain-containing protein</fullName>
    </recommendedName>
</protein>
<dbReference type="InterPro" id="IPR000306">
    <property type="entry name" value="Znf_FYVE"/>
</dbReference>
<evidence type="ECO:0000256" key="1">
    <source>
        <dbReference type="ARBA" id="ARBA00022490"/>
    </source>
</evidence>
<dbReference type="PIRSF" id="PIRSF037289">
    <property type="entry name" value="SARA/endofin"/>
    <property type="match status" value="1"/>
</dbReference>
<evidence type="ECO:0000256" key="4">
    <source>
        <dbReference type="ARBA" id="ARBA00022753"/>
    </source>
</evidence>
<dbReference type="GO" id="GO:0005829">
    <property type="term" value="C:cytosol"/>
    <property type="evidence" value="ECO:0007669"/>
    <property type="project" value="UniProtKB-UniRule"/>
</dbReference>
<dbReference type="RefSeq" id="XP_044301928.1">
    <property type="nucleotide sequence ID" value="XM_044445993.1"/>
</dbReference>
<keyword evidence="7 8" id="KW-0472">Membrane</keyword>
<dbReference type="PANTHER" id="PTHR46319">
    <property type="entry name" value="ZINC FINGER FYVE DOMAIN-CONTAINING PROTEIN"/>
    <property type="match status" value="1"/>
</dbReference>
<keyword evidence="5 9" id="KW-0863">Zinc-finger</keyword>
<dbReference type="GO" id="GO:0005545">
    <property type="term" value="F:1-phosphatidylinositol binding"/>
    <property type="evidence" value="ECO:0007669"/>
    <property type="project" value="UniProtKB-ARBA"/>
</dbReference>
<dbReference type="Proteomes" id="UP000694545">
    <property type="component" value="Unplaced"/>
</dbReference>
<gene>
    <name evidence="12" type="primary">ZFYVE16</name>
</gene>
<dbReference type="GO" id="GO:0008270">
    <property type="term" value="F:zinc ion binding"/>
    <property type="evidence" value="ECO:0007669"/>
    <property type="project" value="UniProtKB-KW"/>
</dbReference>
<dbReference type="Pfam" id="PF11979">
    <property type="entry name" value="SARA_C"/>
    <property type="match status" value="1"/>
</dbReference>
<dbReference type="PROSITE" id="PS50178">
    <property type="entry name" value="ZF_FYVE"/>
    <property type="match status" value="1"/>
</dbReference>
<dbReference type="FunFam" id="3.30.40.10:FF:000084">
    <property type="entry name" value="Zinc finger, FYVE domain-containing 9b"/>
    <property type="match status" value="1"/>
</dbReference>
<sequence>MDTYFRAAVSDLDKLLDEFEQSTDELENNRNLNPHDSKHHLLSSELDFQQPKFLGQNVQENISCPTADELSLFTQTSNVANFELDSEQNEKNVTGLDLLSMVDSGASDKNQPSCLGRCSIPVCDLISDTGNLSHTKTNSECIQKLQPADSQCSLSLIGLEIALLPETGSNCSGDHNTDSGTQQQIDGKEILFNTEYSTAEKQTQLTPKTGSHSETNVVNFGGDHEKSETLSKNESFDQTEQVTGFDSLPVLATQLTSLDHSSKNESTCEKLPCQPLVDQNKAKGQMIHEESGNQIISKEDKTEASNLPKIQDLNKNVLLPKEENPQNENMLVLDKTLSTKEIPCNLEKNINTALNIVATPEVSENVQTSLSCLPLAVSMCGSLVTTDDSNENNAQGEVVHAVSLHSEKQKNSLSEGDLLERKEPLEQDESLNKTSQCWLGKPSSTDKEKVNVDNTICNCEPFPHQDCAATSSSFLAPYTETCSNVLSTDTGDRALVDLAVDDDIVRSDMLVSDAELDAFLSAHCIETNNSKPLKEDMDDGLLESDVINDNIIGANKLDTGSDSLQAEMEFKNIETSLNLSCIESNPESNIGILVEKCMQIQEETTDHINKTRSEISDTVKSQPVVYNEGARPKHLLNFPPKAKIGSKFSDPNIPGSESEVVNSANPNTHVSDDKTCLNSSFSYNNDKQSSLEGKGGIPVKVVEQAVMLGQKPSWVPDSEARNCMNCQAKFTFTKRRHHCRACGKVFCASCCNRKCKLQYLDKEERVCISCYESINKAQAFERMMSPTGPGPNSSISEYPTVPPLQEAQTSGPCPKEQKRVWFADGILPNGEVADTTKLSSGIRRSPQEPYPVQGPRNDTGCATTDIKPKDDSPVAGRTEVLSCPTSVLLEDDTLSNKEQPELPCNSDCLATKEKAEFLSSNYDCGIAAVAEYSTIVELARHPVPDTENKICDEPVSPLDYKMLCDIENYVSKEISLIPEDDGLPPLLFARGEKHKESLVEQHPSHKQVSLLLEESNPLTFILNANLLVNVKLLPYCSERCWYFSTNGLQGLGQAEIIILLVCLPNEEDIPKEIFKLFINIYKDAIKGKFIGHLENITFTEDFLGSKEHGGFLFVTPTFQKLDDLLLPKQPFLCGILIHKQEVPWAKVFPIRLMLRLGAEYGVYPTPLTSIRHRKPLFGDIGHTVMNLLVDLRNYQYTLQTIDNLLIHLEVGRSCIKIPLTRYNEVMKVMNNSNEHVISIGASFSSEADSHLVCIQNDDGVYQTQANSATGHPRKITGASFVVFNGALKASSGFLAKSSIVEDGIMVQITQDTMDGLRQALREKKDFRITCGKVDSGDLREYVDICWVENEGKTNVRVTSPIDGKSMEGVQSEKIVQEEYFEMNEKLIKCTEVFYLLKASKLYSQTHQLAKEIALASCNALHWHLKTLKSNGMNKIGIRVSMDTDKVEYQAGSGGQLLLQHYLNDLDSALIPIIHGGTSNATNLPLEIELIFFITESLLT</sequence>
<dbReference type="InterPro" id="IPR035438">
    <property type="entry name" value="SARA/endofin"/>
</dbReference>
<dbReference type="RefSeq" id="XP_044301929.1">
    <property type="nucleotide sequence ID" value="XM_044445994.1"/>
</dbReference>
<evidence type="ECO:0000256" key="6">
    <source>
        <dbReference type="ARBA" id="ARBA00022833"/>
    </source>
</evidence>
<dbReference type="InterPro" id="IPR017455">
    <property type="entry name" value="Znf_FYVE-rel"/>
</dbReference>
<evidence type="ECO:0000313" key="12">
    <source>
        <dbReference type="Ensembl" id="ENSVKKP00000004062.1"/>
    </source>
</evidence>
<dbReference type="GO" id="GO:0016197">
    <property type="term" value="P:endosomal transport"/>
    <property type="evidence" value="ECO:0007669"/>
    <property type="project" value="TreeGrafter"/>
</dbReference>
<keyword evidence="2" id="KW-0597">Phosphoprotein</keyword>